<name>A0A1I7SL35_BURXY</name>
<reference evidence="3" key="1">
    <citation type="submission" date="2016-11" db="UniProtKB">
        <authorList>
            <consortium name="WormBaseParasite"/>
        </authorList>
    </citation>
    <scope>IDENTIFICATION</scope>
</reference>
<proteinExistence type="predicted"/>
<evidence type="ECO:0000256" key="1">
    <source>
        <dbReference type="SAM" id="SignalP"/>
    </source>
</evidence>
<protein>
    <submittedName>
        <fullName evidence="3">Secreted protein</fullName>
    </submittedName>
</protein>
<organism evidence="2 3">
    <name type="scientific">Bursaphelenchus xylophilus</name>
    <name type="common">Pinewood nematode worm</name>
    <name type="synonym">Aphelenchoides xylophilus</name>
    <dbReference type="NCBI Taxonomy" id="6326"/>
    <lineage>
        <taxon>Eukaryota</taxon>
        <taxon>Metazoa</taxon>
        <taxon>Ecdysozoa</taxon>
        <taxon>Nematoda</taxon>
        <taxon>Chromadorea</taxon>
        <taxon>Rhabditida</taxon>
        <taxon>Tylenchina</taxon>
        <taxon>Tylenchomorpha</taxon>
        <taxon>Aphelenchoidea</taxon>
        <taxon>Aphelenchoididae</taxon>
        <taxon>Bursaphelenchus</taxon>
    </lineage>
</organism>
<accession>A0A1I7SL35</accession>
<sequence>MKFMALLVAIACILAMFMVSVTDFIGVSHQNVKSSVSKDTPCALMRQIQYPIVAGESNSVLQYEHGLCLVAQLFVDSVWNPVEIEKPAVFCPGYVSFYWISPMPRHPDLKEKAFLLDK</sequence>
<evidence type="ECO:0000313" key="3">
    <source>
        <dbReference type="WBParaSite" id="BXY_1376700.1"/>
    </source>
</evidence>
<dbReference type="WBParaSite" id="BXY_1376700.1">
    <property type="protein sequence ID" value="BXY_1376700.1"/>
    <property type="gene ID" value="BXY_1376700"/>
</dbReference>
<evidence type="ECO:0000313" key="2">
    <source>
        <dbReference type="Proteomes" id="UP000095284"/>
    </source>
</evidence>
<keyword evidence="1" id="KW-0732">Signal</keyword>
<feature type="signal peptide" evidence="1">
    <location>
        <begin position="1"/>
        <end position="22"/>
    </location>
</feature>
<feature type="chain" id="PRO_5009306305" evidence="1">
    <location>
        <begin position="23"/>
        <end position="118"/>
    </location>
</feature>
<dbReference type="Proteomes" id="UP000095284">
    <property type="component" value="Unplaced"/>
</dbReference>
<dbReference type="AlphaFoldDB" id="A0A1I7SL35"/>